<gene>
    <name evidence="2" type="ORF">jaqu_09520</name>
</gene>
<keyword evidence="3" id="KW-1185">Reference proteome</keyword>
<dbReference type="AlphaFoldDB" id="A0A0D1EJQ2"/>
<sequence>MRPPKISDSNLKLLLWAIGDILMTFLRSLASAAGMMAGGAVVGGITGGGAALAYGMPLGVGLLIGAIAGFLLAAVVLYVLSAGSNWF</sequence>
<keyword evidence="1" id="KW-1133">Transmembrane helix</keyword>
<keyword evidence="1" id="KW-0472">Membrane</keyword>
<proteinExistence type="predicted"/>
<feature type="transmembrane region" description="Helical" evidence="1">
    <location>
        <begin position="62"/>
        <end position="81"/>
    </location>
</feature>
<dbReference type="RefSeq" id="WP_043917798.1">
    <property type="nucleotide sequence ID" value="NZ_FZPF01000007.1"/>
</dbReference>
<evidence type="ECO:0000256" key="1">
    <source>
        <dbReference type="SAM" id="Phobius"/>
    </source>
</evidence>
<keyword evidence="1" id="KW-0812">Transmembrane</keyword>
<comment type="caution">
    <text evidence="2">The sequence shown here is derived from an EMBL/GenBank/DDBJ whole genome shotgun (WGS) entry which is preliminary data.</text>
</comment>
<feature type="transmembrane region" description="Helical" evidence="1">
    <location>
        <begin position="36"/>
        <end position="55"/>
    </location>
</feature>
<organism evidence="2 3">
    <name type="scientific">Jannaschia aquimarina</name>
    <dbReference type="NCBI Taxonomy" id="935700"/>
    <lineage>
        <taxon>Bacteria</taxon>
        <taxon>Pseudomonadati</taxon>
        <taxon>Pseudomonadota</taxon>
        <taxon>Alphaproteobacteria</taxon>
        <taxon>Rhodobacterales</taxon>
        <taxon>Roseobacteraceae</taxon>
        <taxon>Jannaschia</taxon>
    </lineage>
</organism>
<dbReference type="EMBL" id="JYFE01000020">
    <property type="protein sequence ID" value="KIT17221.1"/>
    <property type="molecule type" value="Genomic_DNA"/>
</dbReference>
<dbReference type="PATRIC" id="fig|935700.4.peg.995"/>
<protein>
    <submittedName>
        <fullName evidence="2">Uncharacterized protein</fullName>
    </submittedName>
</protein>
<evidence type="ECO:0000313" key="3">
    <source>
        <dbReference type="Proteomes" id="UP000032232"/>
    </source>
</evidence>
<name>A0A0D1EJQ2_9RHOB</name>
<dbReference type="Proteomes" id="UP000032232">
    <property type="component" value="Unassembled WGS sequence"/>
</dbReference>
<accession>A0A0D1EJQ2</accession>
<reference evidence="2 3" key="1">
    <citation type="submission" date="2015-02" db="EMBL/GenBank/DDBJ databases">
        <title>Genome Sequence of Jannaschia aquimarina DSM28248, a member of the Roseobacter clade.</title>
        <authorList>
            <person name="Voget S."/>
            <person name="Daniel R."/>
        </authorList>
    </citation>
    <scope>NUCLEOTIDE SEQUENCE [LARGE SCALE GENOMIC DNA]</scope>
    <source>
        <strain evidence="2 3">GSW-M26</strain>
    </source>
</reference>
<evidence type="ECO:0000313" key="2">
    <source>
        <dbReference type="EMBL" id="KIT17221.1"/>
    </source>
</evidence>